<proteinExistence type="predicted"/>
<evidence type="ECO:0000313" key="2">
    <source>
        <dbReference type="Proteomes" id="UP000009287"/>
    </source>
</evidence>
<reference evidence="1 2" key="1">
    <citation type="journal article" date="2011" name="J. Exp. Med.">
        <title>A live-attenuated chlamydial vaccine protects against trachoma in nonhuman primates.</title>
        <authorList>
            <person name="Kari L."/>
            <person name="Whitmire W.M."/>
            <person name="Olivares-Zavaleta N."/>
            <person name="Goheen M.M."/>
            <person name="Taylor L.D."/>
            <person name="Carlson J.H."/>
            <person name="Sturdevant G.L."/>
            <person name="Lu C."/>
            <person name="Bakios L.E."/>
            <person name="Randall L.B."/>
            <person name="Parnell M.J."/>
            <person name="Zhong G."/>
            <person name="Caldwell H.D."/>
        </authorList>
    </citation>
    <scope>NUCLEOTIDE SEQUENCE [LARGE SCALE GENOMIC DNA]</scope>
    <source>
        <strain evidence="1 2">A2497</strain>
    </source>
</reference>
<evidence type="ECO:0000313" key="1">
    <source>
        <dbReference type="EMBL" id="AEP35059.1"/>
    </source>
</evidence>
<dbReference type="AlphaFoldDB" id="G4NP47"/>
<sequence length="42" mass="4779">MEQVFPFVEDEVDFISTQEAVGNGKEEASPLIVVLIFPPFYF</sequence>
<dbReference type="EMBL" id="CP002401">
    <property type="protein sequence ID" value="AEP35059.1"/>
    <property type="molecule type" value="Genomic_DNA"/>
</dbReference>
<gene>
    <name evidence="1" type="ordered locus">CTO_0958</name>
</gene>
<organism evidence="1 2">
    <name type="scientific">Chlamydia trachomatis serovar A (strain A2497)</name>
    <dbReference type="NCBI Taxonomy" id="580047"/>
    <lineage>
        <taxon>Bacteria</taxon>
        <taxon>Pseudomonadati</taxon>
        <taxon>Chlamydiota</taxon>
        <taxon>Chlamydiia</taxon>
        <taxon>Chlamydiales</taxon>
        <taxon>Chlamydiaceae</taxon>
        <taxon>Chlamydia/Chlamydophila group</taxon>
        <taxon>Chlamydia</taxon>
    </lineage>
</organism>
<dbReference type="KEGG" id="cra:CTO_0958"/>
<protein>
    <submittedName>
        <fullName evidence="1">Uncharacterized protein</fullName>
    </submittedName>
</protein>
<name>G4NP47_CHLT4</name>
<dbReference type="Proteomes" id="UP000009287">
    <property type="component" value="Chromosome"/>
</dbReference>
<accession>G4NP47</accession>